<evidence type="ECO:0000313" key="3">
    <source>
        <dbReference type="Proteomes" id="UP000201566"/>
    </source>
</evidence>
<dbReference type="RefSeq" id="YP_008319841.2">
    <property type="nucleotide sequence ID" value="NC_021858.1"/>
</dbReference>
<evidence type="ECO:0000313" key="2">
    <source>
        <dbReference type="EMBL" id="AGO83172.2"/>
    </source>
</evidence>
<feature type="compositionally biased region" description="Basic and acidic residues" evidence="1">
    <location>
        <begin position="22"/>
        <end position="32"/>
    </location>
</feature>
<sequence>MSNRHAGRRQGARGHPRRSKHEHAAQREKDNKTSMSINTETALRALIDAAEQRASTVDVSITYTEDGSTASGQWDIGGGHMRGTLCGFDGSRFDGTMDVRTGFEGTLMMNGAGCCWLFCSRAVMAWCDPAVPGGPLPVGPPGGSYERVASMRGRWDRFGAGSGSVVLSDGTVRRATWPRWLSLEPPPADD</sequence>
<organism evidence="2 3">
    <name type="scientific">Pandoravirus dulcis</name>
    <dbReference type="NCBI Taxonomy" id="1349409"/>
    <lineage>
        <taxon>Viruses</taxon>
        <taxon>Pandoravirus</taxon>
    </lineage>
</organism>
<accession>S4VS93</accession>
<dbReference type="KEGG" id="vg:16512550"/>
<reference evidence="2 3" key="1">
    <citation type="journal article" date="2013" name="Science">
        <title>Pandoraviruses: amoeba viruses with genomes up to 2.5 Mb reaching that of parasitic eukaryotes.</title>
        <authorList>
            <person name="Philippe N."/>
            <person name="Legendre M."/>
            <person name="Doutre G."/>
            <person name="Coute Y."/>
            <person name="Poirot O."/>
            <person name="Lescot M."/>
            <person name="Arslan D."/>
            <person name="Seltzer V."/>
            <person name="Bertaux L."/>
            <person name="Bruley C."/>
            <person name="Garin J."/>
            <person name="Claverie J.M."/>
            <person name="Abergel C."/>
        </authorList>
    </citation>
    <scope>NUCLEOTIDE SEQUENCE [LARGE SCALE GENOMIC DNA]</scope>
    <source>
        <strain evidence="2">Melbourne</strain>
    </source>
</reference>
<dbReference type="GeneID" id="16512550"/>
<dbReference type="EMBL" id="KC977570">
    <property type="protein sequence ID" value="AGO83172.2"/>
    <property type="molecule type" value="Genomic_DNA"/>
</dbReference>
<evidence type="ECO:0000256" key="1">
    <source>
        <dbReference type="SAM" id="MobiDB-lite"/>
    </source>
</evidence>
<feature type="region of interest" description="Disordered" evidence="1">
    <location>
        <begin position="1"/>
        <end position="36"/>
    </location>
</feature>
<gene>
    <name evidence="2" type="ORF">pdul_cds_928</name>
</gene>
<name>S4VS93_9VIRU</name>
<dbReference type="Proteomes" id="UP000201566">
    <property type="component" value="Segment"/>
</dbReference>
<proteinExistence type="predicted"/>
<protein>
    <submittedName>
        <fullName evidence="2">Uncharacterized protein</fullName>
    </submittedName>
</protein>
<feature type="compositionally biased region" description="Basic residues" evidence="1">
    <location>
        <begin position="1"/>
        <end position="21"/>
    </location>
</feature>